<evidence type="ECO:0000256" key="1">
    <source>
        <dbReference type="SAM" id="MobiDB-lite"/>
    </source>
</evidence>
<feature type="compositionally biased region" description="Acidic residues" evidence="1">
    <location>
        <begin position="52"/>
        <end position="81"/>
    </location>
</feature>
<protein>
    <submittedName>
        <fullName evidence="2">Uncharacterized protein</fullName>
    </submittedName>
</protein>
<comment type="caution">
    <text evidence="2">The sequence shown here is derived from an EMBL/GenBank/DDBJ whole genome shotgun (WGS) entry which is preliminary data.</text>
</comment>
<dbReference type="EMBL" id="JAGEUA010000001">
    <property type="protein sequence ID" value="KAL1022041.1"/>
    <property type="molecule type" value="Genomic_DNA"/>
</dbReference>
<name>A0ABD0Y4W6_UMBPY</name>
<accession>A0ABD0Y4W6</accession>
<dbReference type="Proteomes" id="UP001557470">
    <property type="component" value="Unassembled WGS sequence"/>
</dbReference>
<dbReference type="AlphaFoldDB" id="A0ABD0Y4W6"/>
<sequence length="249" mass="28629">MKGPIDPKYTTDHKKENVLDSEDRIGTEPEDTIGKEHHFEKELEDKVLTDPEGSDSEEPDDVLLIETDDPDDLLEGEDKDDDNLFAAWMCHNRRPEGQEDMDREEWDRDAAIEERKNSFDRQAPSRADRHQSLPCPAELSAMTQLPYLYNTTMVPSSVRSSSRQCVLSTEDVGCSESDDTDSRTSVIPSTIPELDKLPNIKVQKQFRRRNVMSLCIEEWLWRKQTCPTCCVQLPMPEPVYWNSTLVKVP</sequence>
<feature type="compositionally biased region" description="Basic and acidic residues" evidence="1">
    <location>
        <begin position="9"/>
        <end position="49"/>
    </location>
</feature>
<keyword evidence="3" id="KW-1185">Reference proteome</keyword>
<evidence type="ECO:0000313" key="3">
    <source>
        <dbReference type="Proteomes" id="UP001557470"/>
    </source>
</evidence>
<proteinExistence type="predicted"/>
<feature type="region of interest" description="Disordered" evidence="1">
    <location>
        <begin position="1"/>
        <end position="81"/>
    </location>
</feature>
<reference evidence="2 3" key="1">
    <citation type="submission" date="2024-06" db="EMBL/GenBank/DDBJ databases">
        <authorList>
            <person name="Pan Q."/>
            <person name="Wen M."/>
            <person name="Jouanno E."/>
            <person name="Zahm M."/>
            <person name="Klopp C."/>
            <person name="Cabau C."/>
            <person name="Louis A."/>
            <person name="Berthelot C."/>
            <person name="Parey E."/>
            <person name="Roest Crollius H."/>
            <person name="Montfort J."/>
            <person name="Robinson-Rechavi M."/>
            <person name="Bouchez O."/>
            <person name="Lampietro C."/>
            <person name="Lopez Roques C."/>
            <person name="Donnadieu C."/>
            <person name="Postlethwait J."/>
            <person name="Bobe J."/>
            <person name="Verreycken H."/>
            <person name="Guiguen Y."/>
        </authorList>
    </citation>
    <scope>NUCLEOTIDE SEQUENCE [LARGE SCALE GENOMIC DNA]</scope>
    <source>
        <strain evidence="2">Up_M1</strain>
        <tissue evidence="2">Testis</tissue>
    </source>
</reference>
<organism evidence="2 3">
    <name type="scientific">Umbra pygmaea</name>
    <name type="common">Eastern mudminnow</name>
    <dbReference type="NCBI Taxonomy" id="75934"/>
    <lineage>
        <taxon>Eukaryota</taxon>
        <taxon>Metazoa</taxon>
        <taxon>Chordata</taxon>
        <taxon>Craniata</taxon>
        <taxon>Vertebrata</taxon>
        <taxon>Euteleostomi</taxon>
        <taxon>Actinopterygii</taxon>
        <taxon>Neopterygii</taxon>
        <taxon>Teleostei</taxon>
        <taxon>Protacanthopterygii</taxon>
        <taxon>Esociformes</taxon>
        <taxon>Umbridae</taxon>
        <taxon>Umbra</taxon>
    </lineage>
</organism>
<evidence type="ECO:0000313" key="2">
    <source>
        <dbReference type="EMBL" id="KAL1022041.1"/>
    </source>
</evidence>
<gene>
    <name evidence="2" type="ORF">UPYG_G00021480</name>
</gene>